<dbReference type="EMBL" id="JADBGF010000001">
    <property type="protein sequence ID" value="MBE1598006.1"/>
    <property type="molecule type" value="Genomic_DNA"/>
</dbReference>
<dbReference type="InterPro" id="IPR036397">
    <property type="entry name" value="RNaseH_sf"/>
</dbReference>
<gene>
    <name evidence="2" type="ORF">H4687_004135</name>
</gene>
<dbReference type="SUPFAM" id="SSF46689">
    <property type="entry name" value="Homeodomain-like"/>
    <property type="match status" value="1"/>
</dbReference>
<evidence type="ECO:0000313" key="2">
    <source>
        <dbReference type="EMBL" id="MBE1598006.1"/>
    </source>
</evidence>
<evidence type="ECO:0000313" key="3">
    <source>
        <dbReference type="Proteomes" id="UP000629287"/>
    </source>
</evidence>
<organism evidence="2 3">
    <name type="scientific">Streptomyces stelliscabiei</name>
    <dbReference type="NCBI Taxonomy" id="146820"/>
    <lineage>
        <taxon>Bacteria</taxon>
        <taxon>Bacillati</taxon>
        <taxon>Actinomycetota</taxon>
        <taxon>Actinomycetes</taxon>
        <taxon>Kitasatosporales</taxon>
        <taxon>Streptomycetaceae</taxon>
        <taxon>Streptomyces</taxon>
    </lineage>
</organism>
<dbReference type="Gene3D" id="3.30.420.10">
    <property type="entry name" value="Ribonuclease H-like superfamily/Ribonuclease H"/>
    <property type="match status" value="1"/>
</dbReference>
<keyword evidence="3" id="KW-1185">Reference proteome</keyword>
<dbReference type="AlphaFoldDB" id="A0A8I0P897"/>
<comment type="caution">
    <text evidence="2">The sequence shown here is derived from an EMBL/GenBank/DDBJ whole genome shotgun (WGS) entry which is preliminary data.</text>
</comment>
<dbReference type="Pfam" id="PF13358">
    <property type="entry name" value="DDE_3"/>
    <property type="match status" value="1"/>
</dbReference>
<dbReference type="InterPro" id="IPR038717">
    <property type="entry name" value="Tc1-like_DDE_dom"/>
</dbReference>
<protein>
    <submittedName>
        <fullName evidence="2">Transposase</fullName>
    </submittedName>
</protein>
<reference evidence="2 3" key="1">
    <citation type="submission" date="2020-10" db="EMBL/GenBank/DDBJ databases">
        <title>Sequencing the genomes of 1000 actinobacteria strains.</title>
        <authorList>
            <person name="Klenk H.-P."/>
        </authorList>
    </citation>
    <scope>NUCLEOTIDE SEQUENCE [LARGE SCALE GENOMIC DNA]</scope>
    <source>
        <strain evidence="2 3">DSM 41803</strain>
    </source>
</reference>
<sequence length="337" mass="38047">MSLASACGNHVPVIAQLVQADEDTVRDVIHRFNEIGLACLAPQWAGGRPRRLGPDDEDFVVATATTRSSRIGQRFTRRPLRKLVVYLRKVHGRVIRIGREALRRLLARRGVTFQRTQTWKESTDPERDAKLDRIEHVLEHFPDRVFAFAECGPLGIRPTGGSCWAKQNRPDRVPATYHRTHVVTYFHGCYSVGDDTLWGVNRRHKGAVNSLAALKSIRAARPDGAPIYVIMDNLSAHKGTKIRAWAGKNKVELRFTPTNASWANSVEAHFGPLRQFTLADSHHPDHTVRTRALHAYLRRRNANARHPDVLAAQRTERARIRSEKRVRRGGHPLADAA</sequence>
<dbReference type="GeneID" id="86828690"/>
<dbReference type="GO" id="GO:0003676">
    <property type="term" value="F:nucleic acid binding"/>
    <property type="evidence" value="ECO:0007669"/>
    <property type="project" value="InterPro"/>
</dbReference>
<name>A0A8I0P897_9ACTN</name>
<dbReference type="Pfam" id="PF13551">
    <property type="entry name" value="HTH_29"/>
    <property type="match status" value="1"/>
</dbReference>
<feature type="domain" description="Tc1-like transposase DDE" evidence="1">
    <location>
        <begin position="163"/>
        <end position="275"/>
    </location>
</feature>
<dbReference type="RefSeq" id="WP_233443320.1">
    <property type="nucleotide sequence ID" value="NZ_JADBGF010000001.1"/>
</dbReference>
<proteinExistence type="predicted"/>
<dbReference type="NCBIfam" id="NF033545">
    <property type="entry name" value="transpos_IS630"/>
    <property type="match status" value="1"/>
</dbReference>
<accession>A0A8I0P897</accession>
<dbReference type="InterPro" id="IPR009057">
    <property type="entry name" value="Homeodomain-like_sf"/>
</dbReference>
<dbReference type="InterPro" id="IPR047655">
    <property type="entry name" value="Transpos_IS630-like"/>
</dbReference>
<dbReference type="Proteomes" id="UP000629287">
    <property type="component" value="Unassembled WGS sequence"/>
</dbReference>
<evidence type="ECO:0000259" key="1">
    <source>
        <dbReference type="Pfam" id="PF13358"/>
    </source>
</evidence>